<protein>
    <submittedName>
        <fullName evidence="3">Uncharacterized protein</fullName>
    </submittedName>
</protein>
<evidence type="ECO:0000313" key="4">
    <source>
        <dbReference type="Proteomes" id="UP000076420"/>
    </source>
</evidence>
<feature type="region of interest" description="Disordered" evidence="1">
    <location>
        <begin position="58"/>
        <end position="77"/>
    </location>
</feature>
<evidence type="ECO:0000256" key="1">
    <source>
        <dbReference type="SAM" id="MobiDB-lite"/>
    </source>
</evidence>
<feature type="compositionally biased region" description="Basic and acidic residues" evidence="1">
    <location>
        <begin position="1"/>
        <end position="16"/>
    </location>
</feature>
<evidence type="ECO:0000256" key="2">
    <source>
        <dbReference type="SAM" id="Phobius"/>
    </source>
</evidence>
<dbReference type="OrthoDB" id="6116397at2759"/>
<dbReference type="VEuPathDB" id="VectorBase:BGLB027919"/>
<keyword evidence="2" id="KW-0812">Transmembrane</keyword>
<dbReference type="KEGG" id="bgt:106063301"/>
<feature type="transmembrane region" description="Helical" evidence="2">
    <location>
        <begin position="257"/>
        <end position="278"/>
    </location>
</feature>
<accession>A0A2C9L7E2</accession>
<name>A0A2C9L7E2_BIOGL</name>
<dbReference type="VEuPathDB" id="VectorBase:BGLAX_051296"/>
<dbReference type="Proteomes" id="UP000076420">
    <property type="component" value="Unassembled WGS sequence"/>
</dbReference>
<dbReference type="EnsemblMetazoa" id="BGLB027919-RA">
    <property type="protein sequence ID" value="BGLB027919-PA"/>
    <property type="gene ID" value="BGLB027919"/>
</dbReference>
<keyword evidence="2" id="KW-1133">Transmembrane helix</keyword>
<keyword evidence="2" id="KW-0472">Membrane</keyword>
<feature type="transmembrane region" description="Helical" evidence="2">
    <location>
        <begin position="348"/>
        <end position="367"/>
    </location>
</feature>
<proteinExistence type="predicted"/>
<feature type="transmembrane region" description="Helical" evidence="2">
    <location>
        <begin position="133"/>
        <end position="151"/>
    </location>
</feature>
<dbReference type="AlphaFoldDB" id="A0A2C9L7E2"/>
<gene>
    <name evidence="3" type="primary">106063301</name>
</gene>
<organism evidence="3 4">
    <name type="scientific">Biomphalaria glabrata</name>
    <name type="common">Bloodfluke planorb</name>
    <name type="synonym">Freshwater snail</name>
    <dbReference type="NCBI Taxonomy" id="6526"/>
    <lineage>
        <taxon>Eukaryota</taxon>
        <taxon>Metazoa</taxon>
        <taxon>Spiralia</taxon>
        <taxon>Lophotrochozoa</taxon>
        <taxon>Mollusca</taxon>
        <taxon>Gastropoda</taxon>
        <taxon>Heterobranchia</taxon>
        <taxon>Euthyneura</taxon>
        <taxon>Panpulmonata</taxon>
        <taxon>Hygrophila</taxon>
        <taxon>Lymnaeoidea</taxon>
        <taxon>Planorbidae</taxon>
        <taxon>Biomphalaria</taxon>
    </lineage>
</organism>
<evidence type="ECO:0000313" key="3">
    <source>
        <dbReference type="EnsemblMetazoa" id="BGLB027919-PA"/>
    </source>
</evidence>
<feature type="region of interest" description="Disordered" evidence="1">
    <location>
        <begin position="1"/>
        <end position="23"/>
    </location>
</feature>
<feature type="transmembrane region" description="Helical" evidence="2">
    <location>
        <begin position="218"/>
        <end position="236"/>
    </location>
</feature>
<sequence>MDFKTPVRDRGRRDFSDAITRSNSNQDMLIDPITPKQRSNISLKTPSFMYIASSCQGKGSRKSVSDQDCPDLSDKTSPGLTRLRMTPGFMREKQKNLIDQHKEILQKGSHVQAGGGISIWPEMHAMRLTRSEVILLLVQAIILCGLTLALLNKLHGQTFSYLKLFSMDVKKFCSMNYINESQNQEIFQSQVIQWHNDFYQLTETIQVHFDLTSMSTSYQVYISTYVLGLLVLLYYLMDNMLARNKLTPSRVKKWTCLLVVIGSWTCSMAYGLFLASQLERQMVLCVQQLSSFLGTLVISPLDLDTFQAVLLYWKTRFLDSTSMGILNLFGLIPIRDLLYYLQYYSVPIATVLLSPVLQLCCSCLAVYSQGEYMKPNS</sequence>
<reference evidence="3" key="1">
    <citation type="submission" date="2020-05" db="UniProtKB">
        <authorList>
            <consortium name="EnsemblMetazoa"/>
        </authorList>
    </citation>
    <scope>IDENTIFICATION</scope>
    <source>
        <strain evidence="3">BB02</strain>
    </source>
</reference>